<evidence type="ECO:0000313" key="3">
    <source>
        <dbReference type="Proteomes" id="UP001352852"/>
    </source>
</evidence>
<sequence length="149" mass="15205">MSRSSASLGPPQSDSQAGTGRAVGLRSATPSPRAILILHQPPSLTVYSSSRPRSPPQPPPLPPGRPPPPTPPQERGNEVEPGGRGPPLGTAAAAGGAGSGGSGGGSGGGVEDWEERDRETPLQQLEAVEGEERDGARAPRAIDNQYSFF</sequence>
<name>A0ABU7DXU5_9TELE</name>
<feature type="compositionally biased region" description="Pro residues" evidence="1">
    <location>
        <begin position="53"/>
        <end position="72"/>
    </location>
</feature>
<feature type="compositionally biased region" description="Polar residues" evidence="1">
    <location>
        <begin position="1"/>
        <end position="18"/>
    </location>
</feature>
<gene>
    <name evidence="2" type="ORF">CHARACLAT_027253</name>
</gene>
<comment type="caution">
    <text evidence="2">The sequence shown here is derived from an EMBL/GenBank/DDBJ whole genome shotgun (WGS) entry which is preliminary data.</text>
</comment>
<accession>A0ABU7DXU5</accession>
<evidence type="ECO:0000256" key="1">
    <source>
        <dbReference type="SAM" id="MobiDB-lite"/>
    </source>
</evidence>
<proteinExistence type="predicted"/>
<feature type="compositionally biased region" description="Gly residues" evidence="1">
    <location>
        <begin position="95"/>
        <end position="110"/>
    </location>
</feature>
<protein>
    <submittedName>
        <fullName evidence="2">Uncharacterized protein</fullName>
    </submittedName>
</protein>
<organism evidence="2 3">
    <name type="scientific">Characodon lateralis</name>
    <dbReference type="NCBI Taxonomy" id="208331"/>
    <lineage>
        <taxon>Eukaryota</taxon>
        <taxon>Metazoa</taxon>
        <taxon>Chordata</taxon>
        <taxon>Craniata</taxon>
        <taxon>Vertebrata</taxon>
        <taxon>Euteleostomi</taxon>
        <taxon>Actinopterygii</taxon>
        <taxon>Neopterygii</taxon>
        <taxon>Teleostei</taxon>
        <taxon>Neoteleostei</taxon>
        <taxon>Acanthomorphata</taxon>
        <taxon>Ovalentaria</taxon>
        <taxon>Atherinomorphae</taxon>
        <taxon>Cyprinodontiformes</taxon>
        <taxon>Goodeidae</taxon>
        <taxon>Characodon</taxon>
    </lineage>
</organism>
<dbReference type="EMBL" id="JAHUTJ010036197">
    <property type="protein sequence ID" value="MED6278760.1"/>
    <property type="molecule type" value="Genomic_DNA"/>
</dbReference>
<keyword evidence="3" id="KW-1185">Reference proteome</keyword>
<feature type="region of interest" description="Disordered" evidence="1">
    <location>
        <begin position="1"/>
        <end position="149"/>
    </location>
</feature>
<reference evidence="2 3" key="1">
    <citation type="submission" date="2021-06" db="EMBL/GenBank/DDBJ databases">
        <authorList>
            <person name="Palmer J.M."/>
        </authorList>
    </citation>
    <scope>NUCLEOTIDE SEQUENCE [LARGE SCALE GENOMIC DNA]</scope>
    <source>
        <strain evidence="2 3">CL_MEX2019</strain>
        <tissue evidence="2">Muscle</tissue>
    </source>
</reference>
<dbReference type="Proteomes" id="UP001352852">
    <property type="component" value="Unassembled WGS sequence"/>
</dbReference>
<evidence type="ECO:0000313" key="2">
    <source>
        <dbReference type="EMBL" id="MED6278760.1"/>
    </source>
</evidence>